<accession>A0ABY6BJ73</accession>
<keyword evidence="1" id="KW-0472">Membrane</keyword>
<reference evidence="2" key="1">
    <citation type="submission" date="2022-09" db="EMBL/GenBank/DDBJ databases">
        <title>Tahibacter sp. nov., isolated from a fresh water.</title>
        <authorList>
            <person name="Baek J.H."/>
            <person name="Lee J.K."/>
            <person name="Kim J.M."/>
            <person name="Jeon C.O."/>
        </authorList>
    </citation>
    <scope>NUCLEOTIDE SEQUENCE</scope>
    <source>
        <strain evidence="2">W38</strain>
    </source>
</reference>
<feature type="transmembrane region" description="Helical" evidence="1">
    <location>
        <begin position="5"/>
        <end position="24"/>
    </location>
</feature>
<keyword evidence="1" id="KW-1133">Transmembrane helix</keyword>
<evidence type="ECO:0000313" key="2">
    <source>
        <dbReference type="EMBL" id="UXI70069.1"/>
    </source>
</evidence>
<sequence>MNSKAISGLVGIVVGGAWLVWNLQHLTSQGYVAIAMPLLICVLGAVYFFRSRDES</sequence>
<keyword evidence="1" id="KW-0812">Transmembrane</keyword>
<dbReference type="EMBL" id="CP104694">
    <property type="protein sequence ID" value="UXI70069.1"/>
    <property type="molecule type" value="Genomic_DNA"/>
</dbReference>
<evidence type="ECO:0000256" key="1">
    <source>
        <dbReference type="SAM" id="Phobius"/>
    </source>
</evidence>
<protein>
    <submittedName>
        <fullName evidence="2">Uncharacterized protein</fullName>
    </submittedName>
</protein>
<keyword evidence="3" id="KW-1185">Reference proteome</keyword>
<proteinExistence type="predicted"/>
<organism evidence="2 3">
    <name type="scientific">Tahibacter amnicola</name>
    <dbReference type="NCBI Taxonomy" id="2976241"/>
    <lineage>
        <taxon>Bacteria</taxon>
        <taxon>Pseudomonadati</taxon>
        <taxon>Pseudomonadota</taxon>
        <taxon>Gammaproteobacteria</taxon>
        <taxon>Lysobacterales</taxon>
        <taxon>Rhodanobacteraceae</taxon>
        <taxon>Tahibacter</taxon>
    </lineage>
</organism>
<feature type="transmembrane region" description="Helical" evidence="1">
    <location>
        <begin position="30"/>
        <end position="49"/>
    </location>
</feature>
<dbReference type="Proteomes" id="UP001064632">
    <property type="component" value="Chromosome"/>
</dbReference>
<evidence type="ECO:0000313" key="3">
    <source>
        <dbReference type="Proteomes" id="UP001064632"/>
    </source>
</evidence>
<gene>
    <name evidence="2" type="ORF">N4264_10710</name>
</gene>
<name>A0ABY6BJ73_9GAMM</name>
<dbReference type="RefSeq" id="WP_261697020.1">
    <property type="nucleotide sequence ID" value="NZ_CP104694.1"/>
</dbReference>